<dbReference type="PANTHER" id="PTHR46680">
    <property type="entry name" value="NF-KAPPA-B INHIBITOR ALPHA"/>
    <property type="match status" value="1"/>
</dbReference>
<dbReference type="PROSITE" id="PS50297">
    <property type="entry name" value="ANK_REP_REGION"/>
    <property type="match status" value="1"/>
</dbReference>
<dbReference type="GO" id="GO:0071356">
    <property type="term" value="P:cellular response to tumor necrosis factor"/>
    <property type="evidence" value="ECO:0007669"/>
    <property type="project" value="TreeGrafter"/>
</dbReference>
<comment type="caution">
    <text evidence="4">The sequence shown here is derived from an EMBL/GenBank/DDBJ whole genome shotgun (WGS) entry which is preliminary data.</text>
</comment>
<dbReference type="GO" id="GO:0005829">
    <property type="term" value="C:cytosol"/>
    <property type="evidence" value="ECO:0007669"/>
    <property type="project" value="TreeGrafter"/>
</dbReference>
<dbReference type="SUPFAM" id="SSF48403">
    <property type="entry name" value="Ankyrin repeat"/>
    <property type="match status" value="1"/>
</dbReference>
<feature type="repeat" description="ANK" evidence="3">
    <location>
        <begin position="113"/>
        <end position="149"/>
    </location>
</feature>
<dbReference type="InterPro" id="IPR002110">
    <property type="entry name" value="Ankyrin_rpt"/>
</dbReference>
<dbReference type="Pfam" id="PF12796">
    <property type="entry name" value="Ank_2"/>
    <property type="match status" value="1"/>
</dbReference>
<reference evidence="4" key="1">
    <citation type="submission" date="2022-08" db="EMBL/GenBank/DDBJ databases">
        <title>Novel sulphate-reducing endosymbionts in the free-living metamonad Anaeramoeba.</title>
        <authorList>
            <person name="Jerlstrom-Hultqvist J."/>
            <person name="Cepicka I."/>
            <person name="Gallot-Lavallee L."/>
            <person name="Salas-Leiva D."/>
            <person name="Curtis B.A."/>
            <person name="Zahonova K."/>
            <person name="Pipaliya S."/>
            <person name="Dacks J."/>
            <person name="Roger A.J."/>
        </authorList>
    </citation>
    <scope>NUCLEOTIDE SEQUENCE</scope>
    <source>
        <strain evidence="4">Busselton2</strain>
    </source>
</reference>
<evidence type="ECO:0000256" key="3">
    <source>
        <dbReference type="PROSITE-ProRule" id="PRU00023"/>
    </source>
</evidence>
<dbReference type="AlphaFoldDB" id="A0AAV8A3A6"/>
<dbReference type="PROSITE" id="PS50088">
    <property type="entry name" value="ANK_REPEAT"/>
    <property type="match status" value="1"/>
</dbReference>
<evidence type="ECO:0000313" key="5">
    <source>
        <dbReference type="Proteomes" id="UP001146793"/>
    </source>
</evidence>
<dbReference type="InterPro" id="IPR051070">
    <property type="entry name" value="NF-kappa-B_inhibitor"/>
</dbReference>
<evidence type="ECO:0000256" key="1">
    <source>
        <dbReference type="ARBA" id="ARBA00022737"/>
    </source>
</evidence>
<dbReference type="Proteomes" id="UP001146793">
    <property type="component" value="Unassembled WGS sequence"/>
</dbReference>
<dbReference type="Gene3D" id="1.25.40.20">
    <property type="entry name" value="Ankyrin repeat-containing domain"/>
    <property type="match status" value="2"/>
</dbReference>
<dbReference type="GO" id="GO:0051059">
    <property type="term" value="F:NF-kappaB binding"/>
    <property type="evidence" value="ECO:0007669"/>
    <property type="project" value="TreeGrafter"/>
</dbReference>
<organism evidence="4 5">
    <name type="scientific">Anaeramoeba flamelloides</name>
    <dbReference type="NCBI Taxonomy" id="1746091"/>
    <lineage>
        <taxon>Eukaryota</taxon>
        <taxon>Metamonada</taxon>
        <taxon>Anaeramoebidae</taxon>
        <taxon>Anaeramoeba</taxon>
    </lineage>
</organism>
<accession>A0AAV8A3A6</accession>
<evidence type="ECO:0000313" key="4">
    <source>
        <dbReference type="EMBL" id="KAJ3448694.1"/>
    </source>
</evidence>
<dbReference type="SMART" id="SM00248">
    <property type="entry name" value="ANK"/>
    <property type="match status" value="7"/>
</dbReference>
<evidence type="ECO:0000256" key="2">
    <source>
        <dbReference type="ARBA" id="ARBA00023043"/>
    </source>
</evidence>
<name>A0AAV8A3A6_9EUKA</name>
<protein>
    <submittedName>
        <fullName evidence="4">Ankyrin repeat-containing protein</fullName>
    </submittedName>
</protein>
<dbReference type="EMBL" id="JANTQA010000015">
    <property type="protein sequence ID" value="KAJ3448694.1"/>
    <property type="molecule type" value="Genomic_DNA"/>
</dbReference>
<keyword evidence="2 3" id="KW-0040">ANK repeat</keyword>
<proteinExistence type="predicted"/>
<dbReference type="InterPro" id="IPR036770">
    <property type="entry name" value="Ankyrin_rpt-contain_sf"/>
</dbReference>
<keyword evidence="1" id="KW-0677">Repeat</keyword>
<sequence>MKNSNLLTHKEIKILKNCNPSKLKNLFTKKTINKIDKNYGMSPFLWVCSRGKSPMRIIKHFISLGCDIHQRVQYGIKSQMNAIHLVCESLNPKIKILEHLIALGVETKRKDSKHRTALHYVCKNGFLENHEKFAKALIETGVDINAPDYLGSTALLLCCQFLPTNVPLISLLLQIGANPNTCNSTNKQSPFNCICQKNIAPLSLLKMFLKFGSDVDSTTRNGWTPLMGVCTRNDLEIDFFLHFVKVAKTVSATNKQNTNSLHILSENPNSNLKLTLALINAGCDLFQKDSFGKQPLHYLCKSLMSILKKD</sequence>
<dbReference type="PANTHER" id="PTHR46680:SF3">
    <property type="entry name" value="NF-KAPPA-B INHIBITOR CACTUS"/>
    <property type="match status" value="1"/>
</dbReference>
<gene>
    <name evidence="4" type="ORF">M0812_01176</name>
</gene>